<dbReference type="Proteomes" id="UP000320876">
    <property type="component" value="Unassembled WGS sequence"/>
</dbReference>
<protein>
    <recommendedName>
        <fullName evidence="4">Peptidase inhibitor family I36</fullName>
    </recommendedName>
</protein>
<keyword evidence="1" id="KW-0732">Signal</keyword>
<dbReference type="Gene3D" id="2.60.20.10">
    <property type="entry name" value="Crystallins"/>
    <property type="match status" value="1"/>
</dbReference>
<dbReference type="RefSeq" id="WP_246076406.1">
    <property type="nucleotide sequence ID" value="NZ_VFML01000001.1"/>
</dbReference>
<feature type="chain" id="PRO_5021944712" description="Peptidase inhibitor family I36" evidence="1">
    <location>
        <begin position="37"/>
        <end position="164"/>
    </location>
</feature>
<sequence>MIHARTGRHARRGRGITALSLAIGLSFATAPTAAAAAPEEHCVYSVTSQTYDCYDTVDQAHARGERLASASAEIIGGMVFEHINYGGRSLTLLVPEPCPKNDLVDFWFPLEDHVLRNEISSVQGWSTCWVWLYRQDGSREGPYRGDHADVGSHINDETWVVGLS</sequence>
<dbReference type="EMBL" id="VFML01000001">
    <property type="protein sequence ID" value="TQJ03168.1"/>
    <property type="molecule type" value="Genomic_DNA"/>
</dbReference>
<reference evidence="2 3" key="1">
    <citation type="submission" date="2019-06" db="EMBL/GenBank/DDBJ databases">
        <title>Sequencing the genomes of 1000 actinobacteria strains.</title>
        <authorList>
            <person name="Klenk H.-P."/>
        </authorList>
    </citation>
    <scope>NUCLEOTIDE SEQUENCE [LARGE SCALE GENOMIC DNA]</scope>
    <source>
        <strain evidence="2 3">DSM 45679</strain>
    </source>
</reference>
<dbReference type="AlphaFoldDB" id="A0A542DJ95"/>
<comment type="caution">
    <text evidence="2">The sequence shown here is derived from an EMBL/GenBank/DDBJ whole genome shotgun (WGS) entry which is preliminary data.</text>
</comment>
<feature type="signal peptide" evidence="1">
    <location>
        <begin position="1"/>
        <end position="36"/>
    </location>
</feature>
<evidence type="ECO:0000313" key="3">
    <source>
        <dbReference type="Proteomes" id="UP000320876"/>
    </source>
</evidence>
<name>A0A542DJ95_AMYCI</name>
<evidence type="ECO:0008006" key="4">
    <source>
        <dbReference type="Google" id="ProtNLM"/>
    </source>
</evidence>
<evidence type="ECO:0000313" key="2">
    <source>
        <dbReference type="EMBL" id="TQJ03168.1"/>
    </source>
</evidence>
<organism evidence="2 3">
    <name type="scientific">Amycolatopsis cihanbeyliensis</name>
    <dbReference type="NCBI Taxonomy" id="1128664"/>
    <lineage>
        <taxon>Bacteria</taxon>
        <taxon>Bacillati</taxon>
        <taxon>Actinomycetota</taxon>
        <taxon>Actinomycetes</taxon>
        <taxon>Pseudonocardiales</taxon>
        <taxon>Pseudonocardiaceae</taxon>
        <taxon>Amycolatopsis</taxon>
    </lineage>
</organism>
<evidence type="ECO:0000256" key="1">
    <source>
        <dbReference type="SAM" id="SignalP"/>
    </source>
</evidence>
<gene>
    <name evidence="2" type="ORF">FB471_2919</name>
</gene>
<proteinExistence type="predicted"/>
<accession>A0A542DJ95</accession>
<keyword evidence="3" id="KW-1185">Reference proteome</keyword>